<dbReference type="EMBL" id="JAWWNJ010000174">
    <property type="protein sequence ID" value="KAK6975133.1"/>
    <property type="molecule type" value="Genomic_DNA"/>
</dbReference>
<name>A0AAV9ZAG5_9AGAR</name>
<dbReference type="Proteomes" id="UP001362999">
    <property type="component" value="Unassembled WGS sequence"/>
</dbReference>
<reference evidence="1 2" key="1">
    <citation type="journal article" date="2024" name="J Genomics">
        <title>Draft genome sequencing and assembly of Favolaschia claudopus CIRM-BRFM 2984 isolated from oak limbs.</title>
        <authorList>
            <person name="Navarro D."/>
            <person name="Drula E."/>
            <person name="Chaduli D."/>
            <person name="Cazenave R."/>
            <person name="Ahrendt S."/>
            <person name="Wang J."/>
            <person name="Lipzen A."/>
            <person name="Daum C."/>
            <person name="Barry K."/>
            <person name="Grigoriev I.V."/>
            <person name="Favel A."/>
            <person name="Rosso M.N."/>
            <person name="Martin F."/>
        </authorList>
    </citation>
    <scope>NUCLEOTIDE SEQUENCE [LARGE SCALE GENOMIC DNA]</scope>
    <source>
        <strain evidence="1 2">CIRM-BRFM 2984</strain>
    </source>
</reference>
<protein>
    <recommendedName>
        <fullName evidence="3">F-box domain-containing protein</fullName>
    </recommendedName>
</protein>
<evidence type="ECO:0008006" key="3">
    <source>
        <dbReference type="Google" id="ProtNLM"/>
    </source>
</evidence>
<gene>
    <name evidence="1" type="ORF">R3P38DRAFT_3127413</name>
</gene>
<dbReference type="AlphaFoldDB" id="A0AAV9ZAG5"/>
<evidence type="ECO:0000313" key="1">
    <source>
        <dbReference type="EMBL" id="KAK6975133.1"/>
    </source>
</evidence>
<comment type="caution">
    <text evidence="1">The sequence shown here is derived from an EMBL/GenBank/DDBJ whole genome shotgun (WGS) entry which is preliminary data.</text>
</comment>
<accession>A0AAV9ZAG5</accession>
<evidence type="ECO:0000313" key="2">
    <source>
        <dbReference type="Proteomes" id="UP001362999"/>
    </source>
</evidence>
<organism evidence="1 2">
    <name type="scientific">Favolaschia claudopus</name>
    <dbReference type="NCBI Taxonomy" id="2862362"/>
    <lineage>
        <taxon>Eukaryota</taxon>
        <taxon>Fungi</taxon>
        <taxon>Dikarya</taxon>
        <taxon>Basidiomycota</taxon>
        <taxon>Agaricomycotina</taxon>
        <taxon>Agaricomycetes</taxon>
        <taxon>Agaricomycetidae</taxon>
        <taxon>Agaricales</taxon>
        <taxon>Marasmiineae</taxon>
        <taxon>Mycenaceae</taxon>
        <taxon>Favolaschia</taxon>
    </lineage>
</organism>
<sequence>MLSASAVQTNIQSPPSDSCEPGIFKLKYDSDDIAMREDKITIPDEILLVIFRDALPPSWRVYYHENLAPFHRSFVSCDLETKLTIIQVCKTWYRIGARTAQPLP</sequence>
<keyword evidence="2" id="KW-1185">Reference proteome</keyword>
<proteinExistence type="predicted"/>